<protein>
    <recommendedName>
        <fullName evidence="4">Chromobox protein homolog 2</fullName>
    </recommendedName>
</protein>
<dbReference type="OrthoDB" id="8192126at2759"/>
<feature type="region of interest" description="Disordered" evidence="1">
    <location>
        <begin position="214"/>
        <end position="252"/>
    </location>
</feature>
<evidence type="ECO:0000256" key="1">
    <source>
        <dbReference type="SAM" id="MobiDB-lite"/>
    </source>
</evidence>
<dbReference type="EMBL" id="KZ516584">
    <property type="protein sequence ID" value="PKU29632.1"/>
    <property type="molecule type" value="Genomic_DNA"/>
</dbReference>
<reference evidence="3" key="2">
    <citation type="submission" date="2017-12" db="EMBL/GenBank/DDBJ databases">
        <title>Genome sequence of the Bar-tailed Godwit (Limosa lapponica baueri).</title>
        <authorList>
            <person name="Lima N.C.B."/>
            <person name="Parody-Merino A.M."/>
            <person name="Battley P.F."/>
            <person name="Fidler A.E."/>
            <person name="Prosdocimi F."/>
        </authorList>
    </citation>
    <scope>NUCLEOTIDE SEQUENCE [LARGE SCALE GENOMIC DNA]</scope>
</reference>
<feature type="compositionally biased region" description="Low complexity" evidence="1">
    <location>
        <begin position="239"/>
        <end position="252"/>
    </location>
</feature>
<feature type="compositionally biased region" description="Basic and acidic residues" evidence="1">
    <location>
        <begin position="325"/>
        <end position="340"/>
    </location>
</feature>
<dbReference type="PANTHER" id="PTHR46860:SF1">
    <property type="entry name" value="CHROMOBOX PROTEIN HOMOLOG 2"/>
    <property type="match status" value="1"/>
</dbReference>
<dbReference type="Proteomes" id="UP000233556">
    <property type="component" value="Unassembled WGS sequence"/>
</dbReference>
<dbReference type="Pfam" id="PF17218">
    <property type="entry name" value="CBX7_C"/>
    <property type="match status" value="1"/>
</dbReference>
<keyword evidence="3" id="KW-1185">Reference proteome</keyword>
<accession>A0A2I0T774</accession>
<evidence type="ECO:0008006" key="4">
    <source>
        <dbReference type="Google" id="ProtNLM"/>
    </source>
</evidence>
<dbReference type="InterPro" id="IPR042796">
    <property type="entry name" value="CBX2"/>
</dbReference>
<feature type="region of interest" description="Disordered" evidence="1">
    <location>
        <begin position="320"/>
        <end position="396"/>
    </location>
</feature>
<feature type="region of interest" description="Disordered" evidence="1">
    <location>
        <begin position="1"/>
        <end position="26"/>
    </location>
</feature>
<gene>
    <name evidence="2" type="ORF">llap_20064</name>
</gene>
<feature type="compositionally biased region" description="Polar residues" evidence="1">
    <location>
        <begin position="381"/>
        <end position="396"/>
    </location>
</feature>
<proteinExistence type="predicted"/>
<dbReference type="PANTHER" id="PTHR46860">
    <property type="entry name" value="CHROMOBOX PROTEIN HOMOLOG 2"/>
    <property type="match status" value="1"/>
</dbReference>
<dbReference type="GO" id="GO:0000792">
    <property type="term" value="C:heterochromatin"/>
    <property type="evidence" value="ECO:0007669"/>
    <property type="project" value="TreeGrafter"/>
</dbReference>
<feature type="compositionally biased region" description="Basic and acidic residues" evidence="1">
    <location>
        <begin position="38"/>
        <end position="53"/>
    </location>
</feature>
<dbReference type="GO" id="GO:0035102">
    <property type="term" value="C:PRC1 complex"/>
    <property type="evidence" value="ECO:0007669"/>
    <property type="project" value="InterPro"/>
</dbReference>
<dbReference type="GO" id="GO:0000122">
    <property type="term" value="P:negative regulation of transcription by RNA polymerase II"/>
    <property type="evidence" value="ECO:0007669"/>
    <property type="project" value="TreeGrafter"/>
</dbReference>
<evidence type="ECO:0000313" key="2">
    <source>
        <dbReference type="EMBL" id="PKU29632.1"/>
    </source>
</evidence>
<dbReference type="InterPro" id="IPR033773">
    <property type="entry name" value="CBX7_C"/>
</dbReference>
<name>A0A2I0T774_LIMLA</name>
<evidence type="ECO:0000313" key="3">
    <source>
        <dbReference type="Proteomes" id="UP000233556"/>
    </source>
</evidence>
<feature type="region of interest" description="Disordered" evidence="1">
    <location>
        <begin position="38"/>
        <end position="91"/>
    </location>
</feature>
<dbReference type="AlphaFoldDB" id="A0A2I0T774"/>
<organism evidence="2 3">
    <name type="scientific">Limosa lapponica baueri</name>
    <dbReference type="NCBI Taxonomy" id="1758121"/>
    <lineage>
        <taxon>Eukaryota</taxon>
        <taxon>Metazoa</taxon>
        <taxon>Chordata</taxon>
        <taxon>Craniata</taxon>
        <taxon>Vertebrata</taxon>
        <taxon>Euteleostomi</taxon>
        <taxon>Archelosauria</taxon>
        <taxon>Archosauria</taxon>
        <taxon>Dinosauria</taxon>
        <taxon>Saurischia</taxon>
        <taxon>Theropoda</taxon>
        <taxon>Coelurosauria</taxon>
        <taxon>Aves</taxon>
        <taxon>Neognathae</taxon>
        <taxon>Neoaves</taxon>
        <taxon>Charadriiformes</taxon>
        <taxon>Scolopacidae</taxon>
        <taxon>Limosa</taxon>
    </lineage>
</organism>
<sequence length="438" mass="45162">MAWSVPQHRRYRGADGTTGWPVPQHGRYRGHVWYREDESDLEAKRGPRSRETHPVPQKKAQILVAKPEMKDASRKKRGRKPLPPEQKAARRTVNLTKVLKTSRKEVGGSAKLLGKLQPQQGSGMAVLKDAPGALAGLSSGGSSAENLPNMMKSGSASPSRAISWQSSIVHYMNRMSQSQNSAESSPLGRLALKAQAAGKGGLGLDLKMRNQKGSGELGLSVQGPKAAKAPNSGAGGDQKSGSSGAGNQAASSQELNLQALNLQSVKNGPSGASGNSLPRHLCGALAKGSGGGPAASVGAGGAKGGAAGAGLNAAGTGVLSGGDGGKSEKQAHRAGDRDLAKSGPAGTQEGHVATEGRKPATLSEVSTGEETSSDSDRDSASFPSVGQNMSVSIQTSQDWKPTRSLIEHVFVTDVTANLITVTVKESPTSVGFFNLRQY</sequence>
<reference evidence="3" key="1">
    <citation type="submission" date="2017-11" db="EMBL/GenBank/DDBJ databases">
        <authorList>
            <person name="Lima N.C."/>
            <person name="Parody-Merino A.M."/>
            <person name="Battley P.F."/>
            <person name="Fidler A.E."/>
            <person name="Prosdocimi F."/>
        </authorList>
    </citation>
    <scope>NUCLEOTIDE SEQUENCE [LARGE SCALE GENOMIC DNA]</scope>
</reference>